<keyword evidence="4" id="KW-1185">Reference proteome</keyword>
<dbReference type="OrthoDB" id="2606558at2"/>
<accession>A0A2D1U5N0</accession>
<sequence>MKYFWQSIRTRSYWKYALLSVDGVKTFFAVLGAVWLLFEMMDFFKVFNSTTLPSYSFIILIFISILIVIITRPPISRIIYKHSSQDLQIEVRIGDLFAIKGQKVISTNTTFDTDIANGVIAANSLQGQFTNKYYPQQIQVLDQKLDQDLANIPSIHYQKVSGKDKKYPMGTTVRIDIASEIFYLLAMSDLNVNNTAQTTLENVLKSTEELWEFIIAKGENEPIVLPLIGTGRGRITTNRKRLIARIAQSFTKASEQHIFSSKLIIVIHPTDAENFNINLFEVKDLLNHYLP</sequence>
<feature type="transmembrane region" description="Helical" evidence="1">
    <location>
        <begin position="16"/>
        <end position="38"/>
    </location>
</feature>
<feature type="domain" description="Thoeris protein ThsA Macro" evidence="2">
    <location>
        <begin position="89"/>
        <end position="268"/>
    </location>
</feature>
<feature type="transmembrane region" description="Helical" evidence="1">
    <location>
        <begin position="50"/>
        <end position="71"/>
    </location>
</feature>
<keyword evidence="1" id="KW-0812">Transmembrane</keyword>
<reference evidence="3 4" key="1">
    <citation type="submission" date="2017-10" db="EMBL/GenBank/DDBJ databases">
        <title>Whole genome of Pedobacter ginsengisoli T01R-27 isolated from tomato rhizosphere.</title>
        <authorList>
            <person name="Weon H.-Y."/>
            <person name="Lee S.A."/>
            <person name="Sang M.K."/>
            <person name="Song J."/>
        </authorList>
    </citation>
    <scope>NUCLEOTIDE SEQUENCE [LARGE SCALE GENOMIC DNA]</scope>
    <source>
        <strain evidence="3 4">T01R-27</strain>
    </source>
</reference>
<keyword evidence="1" id="KW-0472">Membrane</keyword>
<protein>
    <recommendedName>
        <fullName evidence="2">Thoeris protein ThsA Macro domain-containing protein</fullName>
    </recommendedName>
</protein>
<dbReference type="AlphaFoldDB" id="A0A2D1U5N0"/>
<proteinExistence type="predicted"/>
<dbReference type="KEGG" id="pgs:CPT03_10635"/>
<evidence type="ECO:0000313" key="4">
    <source>
        <dbReference type="Proteomes" id="UP000223749"/>
    </source>
</evidence>
<dbReference type="InterPro" id="IPR045535">
    <property type="entry name" value="ThsA_Macro"/>
</dbReference>
<keyword evidence="1" id="KW-1133">Transmembrane helix</keyword>
<dbReference type="RefSeq" id="WP_099438836.1">
    <property type="nucleotide sequence ID" value="NZ_CP024091.1"/>
</dbReference>
<evidence type="ECO:0000313" key="3">
    <source>
        <dbReference type="EMBL" id="ATP56902.1"/>
    </source>
</evidence>
<organism evidence="3 4">
    <name type="scientific">Pedobacter ginsengisoli</name>
    <dbReference type="NCBI Taxonomy" id="363852"/>
    <lineage>
        <taxon>Bacteria</taxon>
        <taxon>Pseudomonadati</taxon>
        <taxon>Bacteroidota</taxon>
        <taxon>Sphingobacteriia</taxon>
        <taxon>Sphingobacteriales</taxon>
        <taxon>Sphingobacteriaceae</taxon>
        <taxon>Pedobacter</taxon>
    </lineage>
</organism>
<dbReference type="Pfam" id="PF20016">
    <property type="entry name" value="ThsA_Macro"/>
    <property type="match status" value="1"/>
</dbReference>
<dbReference type="EMBL" id="CP024091">
    <property type="protein sequence ID" value="ATP56902.1"/>
    <property type="molecule type" value="Genomic_DNA"/>
</dbReference>
<dbReference type="Proteomes" id="UP000223749">
    <property type="component" value="Chromosome"/>
</dbReference>
<evidence type="ECO:0000256" key="1">
    <source>
        <dbReference type="SAM" id="Phobius"/>
    </source>
</evidence>
<gene>
    <name evidence="3" type="ORF">CPT03_10635</name>
</gene>
<evidence type="ECO:0000259" key="2">
    <source>
        <dbReference type="Pfam" id="PF20016"/>
    </source>
</evidence>
<name>A0A2D1U5N0_9SPHI</name>